<keyword evidence="1" id="KW-0489">Methyltransferase</keyword>
<evidence type="ECO:0000256" key="1">
    <source>
        <dbReference type="ARBA" id="ARBA00022603"/>
    </source>
</evidence>
<keyword evidence="2" id="KW-0808">Transferase</keyword>
<name>A0A493TS19_ANAPP</name>
<dbReference type="GO" id="GO:0045814">
    <property type="term" value="P:negative regulation of gene expression, epigenetic"/>
    <property type="evidence" value="ECO:0007669"/>
    <property type="project" value="TreeGrafter"/>
</dbReference>
<evidence type="ECO:0000313" key="4">
    <source>
        <dbReference type="Ensembl" id="ENSAPLP00000028672.1"/>
    </source>
</evidence>
<dbReference type="InterPro" id="IPR046341">
    <property type="entry name" value="SET_dom_sf"/>
</dbReference>
<evidence type="ECO:0000256" key="3">
    <source>
        <dbReference type="ARBA" id="ARBA00022691"/>
    </source>
</evidence>
<evidence type="ECO:0000313" key="5">
    <source>
        <dbReference type="Proteomes" id="UP000016666"/>
    </source>
</evidence>
<dbReference type="SUPFAM" id="SSF82199">
    <property type="entry name" value="SET domain"/>
    <property type="match status" value="1"/>
</dbReference>
<protein>
    <recommendedName>
        <fullName evidence="6">SET domain-containing protein</fullName>
    </recommendedName>
</protein>
<proteinExistence type="predicted"/>
<sequence>MAAAAGDVCGSPAGAQPGAAAEARFISSAKGKGLFATRSIRKGETVFVERPVVASQFLWNALYNYRGEAKVSFSCCGFYFQGLISFCSSWQSSFLLEEISMSRDSWL</sequence>
<reference evidence="4 5" key="1">
    <citation type="submission" date="2017-10" db="EMBL/GenBank/DDBJ databases">
        <title>A new Pekin duck reference genome.</title>
        <authorList>
            <person name="Hou Z.-C."/>
            <person name="Zhou Z.-K."/>
            <person name="Zhu F."/>
            <person name="Hou S.-S."/>
        </authorList>
    </citation>
    <scope>NUCLEOTIDE SEQUENCE [LARGE SCALE GENOMIC DNA]</scope>
</reference>
<evidence type="ECO:0008006" key="6">
    <source>
        <dbReference type="Google" id="ProtNLM"/>
    </source>
</evidence>
<keyword evidence="3" id="KW-0949">S-adenosyl-L-methionine</keyword>
<keyword evidence="5" id="KW-1185">Reference proteome</keyword>
<dbReference type="Ensembl" id="ENSAPLT00000048484.1">
    <property type="protein sequence ID" value="ENSAPLP00000028672.1"/>
    <property type="gene ID" value="ENSAPLG00000027296.1"/>
</dbReference>
<dbReference type="STRING" id="8840.ENSAPLP00000028672"/>
<dbReference type="PANTHER" id="PTHR46402:SF2">
    <property type="entry name" value="HISTONE-LYSINE N-TRIMETHYLTRANSFERASE SMYD5"/>
    <property type="match status" value="1"/>
</dbReference>
<dbReference type="Proteomes" id="UP000016666">
    <property type="component" value="Chromosome 4"/>
</dbReference>
<reference evidence="4" key="2">
    <citation type="submission" date="2025-08" db="UniProtKB">
        <authorList>
            <consortium name="Ensembl"/>
        </authorList>
    </citation>
    <scope>IDENTIFICATION</scope>
</reference>
<dbReference type="PANTHER" id="PTHR46402">
    <property type="entry name" value="SET AND MYND DOMAIN-CONTAINING PROTEIN 5"/>
    <property type="match status" value="1"/>
</dbReference>
<reference evidence="4" key="3">
    <citation type="submission" date="2025-09" db="UniProtKB">
        <authorList>
            <consortium name="Ensembl"/>
        </authorList>
    </citation>
    <scope>IDENTIFICATION</scope>
</reference>
<accession>A0A493TS19</accession>
<dbReference type="GeneTree" id="ENSGT00940000175077"/>
<organism evidence="4 5">
    <name type="scientific">Anas platyrhynchos platyrhynchos</name>
    <name type="common">Northern mallard</name>
    <dbReference type="NCBI Taxonomy" id="8840"/>
    <lineage>
        <taxon>Eukaryota</taxon>
        <taxon>Metazoa</taxon>
        <taxon>Chordata</taxon>
        <taxon>Craniata</taxon>
        <taxon>Vertebrata</taxon>
        <taxon>Euteleostomi</taxon>
        <taxon>Archelosauria</taxon>
        <taxon>Archosauria</taxon>
        <taxon>Dinosauria</taxon>
        <taxon>Saurischia</taxon>
        <taxon>Theropoda</taxon>
        <taxon>Coelurosauria</taxon>
        <taxon>Aves</taxon>
        <taxon>Neognathae</taxon>
        <taxon>Galloanserae</taxon>
        <taxon>Anseriformes</taxon>
        <taxon>Anatidae</taxon>
        <taxon>Anatinae</taxon>
        <taxon>Anas</taxon>
    </lineage>
</organism>
<evidence type="ECO:0000256" key="2">
    <source>
        <dbReference type="ARBA" id="ARBA00022679"/>
    </source>
</evidence>
<dbReference type="GO" id="GO:0042799">
    <property type="term" value="F:histone H4K20 methyltransferase activity"/>
    <property type="evidence" value="ECO:0007669"/>
    <property type="project" value="TreeGrafter"/>
</dbReference>
<dbReference type="AlphaFoldDB" id="A0A493TS19"/>
<dbReference type="GO" id="GO:0032259">
    <property type="term" value="P:methylation"/>
    <property type="evidence" value="ECO:0007669"/>
    <property type="project" value="UniProtKB-KW"/>
</dbReference>